<accession>A0A814PEX9</accession>
<proteinExistence type="predicted"/>
<dbReference type="Proteomes" id="UP000663854">
    <property type="component" value="Unassembled WGS sequence"/>
</dbReference>
<evidence type="ECO:0000313" key="2">
    <source>
        <dbReference type="Proteomes" id="UP000663854"/>
    </source>
</evidence>
<gene>
    <name evidence="1" type="ORF">PYM288_LOCUS19978</name>
</gene>
<dbReference type="AlphaFoldDB" id="A0A814PEX9"/>
<sequence>MSSSSKTSTKSKPLLVVFCFRKGEVPVPPPAAQLSKKKKNIINNKSNDLPVNSSSGRDTFLLNNSISNDTIEDNVIAPIDNAAYDDALVRVNDVVHDNTIEHIDVVAHNDIIAHIDDILHDDIITDINDATHDDAVAHIDDVEHNEGVDIGQSELTWKQSNNDSN</sequence>
<dbReference type="EMBL" id="CAJNOH010000700">
    <property type="protein sequence ID" value="CAF1106943.1"/>
    <property type="molecule type" value="Genomic_DNA"/>
</dbReference>
<reference evidence="1" key="1">
    <citation type="submission" date="2021-02" db="EMBL/GenBank/DDBJ databases">
        <authorList>
            <person name="Nowell W R."/>
        </authorList>
    </citation>
    <scope>NUCLEOTIDE SEQUENCE</scope>
</reference>
<evidence type="ECO:0000313" key="1">
    <source>
        <dbReference type="EMBL" id="CAF1106943.1"/>
    </source>
</evidence>
<organism evidence="1 2">
    <name type="scientific">Rotaria sordida</name>
    <dbReference type="NCBI Taxonomy" id="392033"/>
    <lineage>
        <taxon>Eukaryota</taxon>
        <taxon>Metazoa</taxon>
        <taxon>Spiralia</taxon>
        <taxon>Gnathifera</taxon>
        <taxon>Rotifera</taxon>
        <taxon>Eurotatoria</taxon>
        <taxon>Bdelloidea</taxon>
        <taxon>Philodinida</taxon>
        <taxon>Philodinidae</taxon>
        <taxon>Rotaria</taxon>
    </lineage>
</organism>
<protein>
    <submittedName>
        <fullName evidence="1">Uncharacterized protein</fullName>
    </submittedName>
</protein>
<comment type="caution">
    <text evidence="1">The sequence shown here is derived from an EMBL/GenBank/DDBJ whole genome shotgun (WGS) entry which is preliminary data.</text>
</comment>
<name>A0A814PEX9_9BILA</name>